<evidence type="ECO:0000313" key="1">
    <source>
        <dbReference type="EMBL" id="CAE2200154.1"/>
    </source>
</evidence>
<gene>
    <name evidence="1" type="ORF">VSP0166_LOCUS836</name>
</gene>
<dbReference type="GO" id="GO:0016020">
    <property type="term" value="C:membrane"/>
    <property type="evidence" value="ECO:0007669"/>
    <property type="project" value="TreeGrafter"/>
</dbReference>
<organism evidence="1">
    <name type="scientific">Vannella robusta</name>
    <dbReference type="NCBI Taxonomy" id="1487602"/>
    <lineage>
        <taxon>Eukaryota</taxon>
        <taxon>Amoebozoa</taxon>
        <taxon>Discosea</taxon>
        <taxon>Flabellinia</taxon>
        <taxon>Vannellidae</taxon>
        <taxon>Vannella</taxon>
    </lineage>
</organism>
<protein>
    <recommendedName>
        <fullName evidence="2">Oxysterol-binding protein</fullName>
    </recommendedName>
</protein>
<dbReference type="GO" id="GO:0032934">
    <property type="term" value="F:sterol binding"/>
    <property type="evidence" value="ECO:0007669"/>
    <property type="project" value="TreeGrafter"/>
</dbReference>
<sequence>MAETFERLPEAAETGGWLVRDEEAVAAQRGVVWELIKQVGQNLTQGVSLTSVTLPITISEPRSYLEMVADGWCYAPIYLKQAAVEADPVERMKNVITFAIAGLSNTCVVKKPFNPIVGETMEGLFADGTQIFCEQVSHHPPVTNWQVLGPGEMFHFYGSGELCASFRANSVKGHQEGIHCIDFALDGGTIIYGLPEVWVRGVMWGDRIIEYDGLMTFHDPKNKIIAEVKINPEVGGWFSWKKKLPTDYIGGDIFKYTSDPSKDRSSVSKISGSWMGCVLFDDKRYWSIKDDCPKFELIPADDPLPSDSRYREDVSYLKAGDMEPATEWKAKLEDLQRAEAKIRKNYCQEKGINYVPV</sequence>
<proteinExistence type="predicted"/>
<dbReference type="Gene3D" id="2.40.160.120">
    <property type="match status" value="1"/>
</dbReference>
<dbReference type="InterPro" id="IPR037239">
    <property type="entry name" value="OSBP_sf"/>
</dbReference>
<reference evidence="1" key="1">
    <citation type="submission" date="2021-01" db="EMBL/GenBank/DDBJ databases">
        <authorList>
            <person name="Corre E."/>
            <person name="Pelletier E."/>
            <person name="Niang G."/>
            <person name="Scheremetjew M."/>
            <person name="Finn R."/>
            <person name="Kale V."/>
            <person name="Holt S."/>
            <person name="Cochrane G."/>
            <person name="Meng A."/>
            <person name="Brown T."/>
            <person name="Cohen L."/>
        </authorList>
    </citation>
    <scope>NUCLEOTIDE SEQUENCE</scope>
    <source>
        <strain evidence="1">DIVA3 518/3/11/1/6</strain>
    </source>
</reference>
<dbReference type="GO" id="GO:0005829">
    <property type="term" value="C:cytosol"/>
    <property type="evidence" value="ECO:0007669"/>
    <property type="project" value="TreeGrafter"/>
</dbReference>
<dbReference type="AlphaFoldDB" id="A0A7S4HIR0"/>
<dbReference type="Gene3D" id="6.10.140.1150">
    <property type="match status" value="1"/>
</dbReference>
<dbReference type="SUPFAM" id="SSF144000">
    <property type="entry name" value="Oxysterol-binding protein-like"/>
    <property type="match status" value="1"/>
</dbReference>
<name>A0A7S4HIR0_9EUKA</name>
<dbReference type="PANTHER" id="PTHR10972:SF148">
    <property type="entry name" value="OXYSTEROL-BINDING PROTEIN 9"/>
    <property type="match status" value="1"/>
</dbReference>
<evidence type="ECO:0008006" key="2">
    <source>
        <dbReference type="Google" id="ProtNLM"/>
    </source>
</evidence>
<dbReference type="EMBL" id="HBKP01001174">
    <property type="protein sequence ID" value="CAE2200154.1"/>
    <property type="molecule type" value="Transcribed_RNA"/>
</dbReference>
<dbReference type="Pfam" id="PF01237">
    <property type="entry name" value="Oxysterol_BP"/>
    <property type="match status" value="2"/>
</dbReference>
<accession>A0A7S4HIR0</accession>
<dbReference type="InterPro" id="IPR000648">
    <property type="entry name" value="Oxysterol-bd"/>
</dbReference>
<dbReference type="PANTHER" id="PTHR10972">
    <property type="entry name" value="OXYSTEROL-BINDING PROTEIN-RELATED"/>
    <property type="match status" value="1"/>
</dbReference>